<keyword evidence="3" id="KW-0813">Transport</keyword>
<name>A0A9X6WGX0_BACTU</name>
<evidence type="ECO:0000256" key="5">
    <source>
        <dbReference type="ARBA" id="ARBA00022500"/>
    </source>
</evidence>
<sequence>MDLTTIVGIILGIIAIVGGMIFKGASISALINPAAIMIILVGTTASVSIAFPGKNLKKFPTLLKIIFTNKKNQLTYQQILEMFMRWTTESRKNGILSLEKELKEIDDEFVRKGLKFVIDGVTAHEIEALLENEIETMEERHAKGALLFTQAGTYAPTLGVLGAVIGLVAALGDLSDIEKIGHAIAGAFIATLFGIFTGYVLWHPFANKLKQKSAEEMEKKKLVLQCLLLLQAGAFPFLMENRILSAVSETERKLLSNKDKSGEKK</sequence>
<feature type="domain" description="MotA/TolQ/ExbB proton channel" evidence="13">
    <location>
        <begin position="103"/>
        <end position="219"/>
    </location>
</feature>
<gene>
    <name evidence="15" type="ORF">COJ15_34680</name>
</gene>
<evidence type="ECO:0000256" key="1">
    <source>
        <dbReference type="ARBA" id="ARBA00004651"/>
    </source>
</evidence>
<evidence type="ECO:0000256" key="12">
    <source>
        <dbReference type="SAM" id="Phobius"/>
    </source>
</evidence>
<evidence type="ECO:0000256" key="7">
    <source>
        <dbReference type="ARBA" id="ARBA00022779"/>
    </source>
</evidence>
<dbReference type="GO" id="GO:0006935">
    <property type="term" value="P:chemotaxis"/>
    <property type="evidence" value="ECO:0007669"/>
    <property type="project" value="UniProtKB-KW"/>
</dbReference>
<feature type="transmembrane region" description="Helical" evidence="12">
    <location>
        <begin position="29"/>
        <end position="51"/>
    </location>
</feature>
<dbReference type="InterPro" id="IPR046786">
    <property type="entry name" value="MotA_N"/>
</dbReference>
<accession>A0A9X6WGX0</accession>
<comment type="subcellular location">
    <subcellularLocation>
        <location evidence="1">Cell membrane</location>
        <topology evidence="1">Multi-pass membrane protein</topology>
    </subcellularLocation>
</comment>
<organism evidence="15 16">
    <name type="scientific">Bacillus thuringiensis</name>
    <dbReference type="NCBI Taxonomy" id="1428"/>
    <lineage>
        <taxon>Bacteria</taxon>
        <taxon>Bacillati</taxon>
        <taxon>Bacillota</taxon>
        <taxon>Bacilli</taxon>
        <taxon>Bacillales</taxon>
        <taxon>Bacillaceae</taxon>
        <taxon>Bacillus</taxon>
        <taxon>Bacillus cereus group</taxon>
    </lineage>
</organism>
<evidence type="ECO:0000256" key="11">
    <source>
        <dbReference type="ARBA" id="ARBA00023136"/>
    </source>
</evidence>
<dbReference type="PROSITE" id="PS01307">
    <property type="entry name" value="MOTA"/>
    <property type="match status" value="1"/>
</dbReference>
<dbReference type="GO" id="GO:1902600">
    <property type="term" value="P:proton transmembrane transport"/>
    <property type="evidence" value="ECO:0007669"/>
    <property type="project" value="UniProtKB-KW"/>
</dbReference>
<evidence type="ECO:0000313" key="15">
    <source>
        <dbReference type="EMBL" id="PFJ27084.1"/>
    </source>
</evidence>
<feature type="transmembrane region" description="Helical" evidence="12">
    <location>
        <begin position="183"/>
        <end position="202"/>
    </location>
</feature>
<dbReference type="Pfam" id="PF01618">
    <property type="entry name" value="MotA_ExbB"/>
    <property type="match status" value="1"/>
</dbReference>
<keyword evidence="15" id="KW-0969">Cilium</keyword>
<dbReference type="PANTHER" id="PTHR30433">
    <property type="entry name" value="CHEMOTAXIS PROTEIN MOTA"/>
    <property type="match status" value="1"/>
</dbReference>
<dbReference type="GO" id="GO:0005886">
    <property type="term" value="C:plasma membrane"/>
    <property type="evidence" value="ECO:0007669"/>
    <property type="project" value="UniProtKB-SubCell"/>
</dbReference>
<keyword evidence="9 12" id="KW-1133">Transmembrane helix</keyword>
<evidence type="ECO:0000259" key="13">
    <source>
        <dbReference type="Pfam" id="PF01618"/>
    </source>
</evidence>
<evidence type="ECO:0000256" key="2">
    <source>
        <dbReference type="ARBA" id="ARBA00008038"/>
    </source>
</evidence>
<proteinExistence type="inferred from homology"/>
<evidence type="ECO:0000313" key="16">
    <source>
        <dbReference type="Proteomes" id="UP000224003"/>
    </source>
</evidence>
<feature type="domain" description="Motility protein A N-terminal" evidence="14">
    <location>
        <begin position="6"/>
        <end position="94"/>
    </location>
</feature>
<evidence type="ECO:0000256" key="9">
    <source>
        <dbReference type="ARBA" id="ARBA00022989"/>
    </source>
</evidence>
<dbReference type="Proteomes" id="UP000224003">
    <property type="component" value="Unassembled WGS sequence"/>
</dbReference>
<keyword evidence="15" id="KW-0966">Cell projection</keyword>
<keyword evidence="11 12" id="KW-0472">Membrane</keyword>
<dbReference type="RefSeq" id="WP_098007082.1">
    <property type="nucleotide sequence ID" value="NZ_NUVX01000096.1"/>
</dbReference>
<evidence type="ECO:0000256" key="4">
    <source>
        <dbReference type="ARBA" id="ARBA00022475"/>
    </source>
</evidence>
<comment type="caution">
    <text evidence="15">The sequence shown here is derived from an EMBL/GenBank/DDBJ whole genome shotgun (WGS) entry which is preliminary data.</text>
</comment>
<keyword evidence="6 12" id="KW-0812">Transmembrane</keyword>
<protein>
    <submittedName>
        <fullName evidence="15">Flagellar motor protein MotA</fullName>
    </submittedName>
</protein>
<dbReference type="Pfam" id="PF20560">
    <property type="entry name" value="MotA_N"/>
    <property type="match status" value="1"/>
</dbReference>
<dbReference type="InterPro" id="IPR000540">
    <property type="entry name" value="Flag_MotA_CS"/>
</dbReference>
<evidence type="ECO:0000256" key="6">
    <source>
        <dbReference type="ARBA" id="ARBA00022692"/>
    </source>
</evidence>
<keyword evidence="10" id="KW-0406">Ion transport</keyword>
<dbReference type="EMBL" id="NUVX01000096">
    <property type="protein sequence ID" value="PFJ27084.1"/>
    <property type="molecule type" value="Genomic_DNA"/>
</dbReference>
<dbReference type="AlphaFoldDB" id="A0A9X6WGX0"/>
<dbReference type="GO" id="GO:0071978">
    <property type="term" value="P:bacterial-type flagellum-dependent swarming motility"/>
    <property type="evidence" value="ECO:0007669"/>
    <property type="project" value="InterPro"/>
</dbReference>
<feature type="transmembrane region" description="Helical" evidence="12">
    <location>
        <begin position="6"/>
        <end position="22"/>
    </location>
</feature>
<evidence type="ECO:0000259" key="14">
    <source>
        <dbReference type="Pfam" id="PF20560"/>
    </source>
</evidence>
<evidence type="ECO:0000256" key="3">
    <source>
        <dbReference type="ARBA" id="ARBA00022448"/>
    </source>
</evidence>
<reference evidence="15 16" key="1">
    <citation type="submission" date="2017-09" db="EMBL/GenBank/DDBJ databases">
        <title>Large-scale bioinformatics analysis of Bacillus genomes uncovers conserved roles of natural products in bacterial physiology.</title>
        <authorList>
            <consortium name="Agbiome Team Llc"/>
            <person name="Bleich R.M."/>
            <person name="Grubbs K.J."/>
            <person name="Santa Maria K.C."/>
            <person name="Allen S.E."/>
            <person name="Farag S."/>
            <person name="Shank E.A."/>
            <person name="Bowers A."/>
        </authorList>
    </citation>
    <scope>NUCLEOTIDE SEQUENCE [LARGE SCALE GENOMIC DNA]</scope>
    <source>
        <strain evidence="15 16">AFS085496</strain>
    </source>
</reference>
<dbReference type="InterPro" id="IPR047055">
    <property type="entry name" value="MotA-like"/>
</dbReference>
<keyword evidence="8" id="KW-0375">Hydrogen ion transport</keyword>
<evidence type="ECO:0000256" key="8">
    <source>
        <dbReference type="ARBA" id="ARBA00022781"/>
    </source>
</evidence>
<comment type="similarity">
    <text evidence="2">Belongs to the MotA family.</text>
</comment>
<dbReference type="NCBIfam" id="NF005997">
    <property type="entry name" value="PRK08124.1"/>
    <property type="match status" value="1"/>
</dbReference>
<keyword evidence="5" id="KW-0145">Chemotaxis</keyword>
<keyword evidence="15" id="KW-0282">Flagellum</keyword>
<dbReference type="PANTHER" id="PTHR30433:SF3">
    <property type="entry name" value="MOTILITY PROTEIN A"/>
    <property type="match status" value="1"/>
</dbReference>
<evidence type="ECO:0000256" key="10">
    <source>
        <dbReference type="ARBA" id="ARBA00023065"/>
    </source>
</evidence>
<keyword evidence="4" id="KW-1003">Cell membrane</keyword>
<dbReference type="InterPro" id="IPR002898">
    <property type="entry name" value="MotA_ExbB_proton_chnl"/>
</dbReference>
<keyword evidence="7" id="KW-0283">Flagellar rotation</keyword>
<feature type="transmembrane region" description="Helical" evidence="12">
    <location>
        <begin position="153"/>
        <end position="171"/>
    </location>
</feature>